<dbReference type="GO" id="GO:0003723">
    <property type="term" value="F:RNA binding"/>
    <property type="evidence" value="ECO:0007669"/>
    <property type="project" value="InterPro"/>
</dbReference>
<dbReference type="InterPro" id="IPR020103">
    <property type="entry name" value="PsdUridine_synth_cat_dom_sf"/>
</dbReference>
<dbReference type="InterPro" id="IPR050188">
    <property type="entry name" value="RluA_PseudoU_synthase"/>
</dbReference>
<dbReference type="STRING" id="1120923.SAMN02746095_01204"/>
<evidence type="ECO:0000256" key="2">
    <source>
        <dbReference type="ARBA" id="ARBA00023235"/>
    </source>
</evidence>
<dbReference type="PANTHER" id="PTHR21600:SF44">
    <property type="entry name" value="RIBOSOMAL LARGE SUBUNIT PSEUDOURIDINE SYNTHASE D"/>
    <property type="match status" value="1"/>
</dbReference>
<dbReference type="CDD" id="cd02869">
    <property type="entry name" value="PseudoU_synth_RluA_like"/>
    <property type="match status" value="1"/>
</dbReference>
<dbReference type="SUPFAM" id="SSF55120">
    <property type="entry name" value="Pseudouridine synthase"/>
    <property type="match status" value="1"/>
</dbReference>
<dbReference type="PANTHER" id="PTHR21600">
    <property type="entry name" value="MITOCHONDRIAL RNA PSEUDOURIDINE SYNTHASE"/>
    <property type="match status" value="1"/>
</dbReference>
<dbReference type="Gene3D" id="3.30.2350.10">
    <property type="entry name" value="Pseudouridine synthase"/>
    <property type="match status" value="1"/>
</dbReference>
<gene>
    <name evidence="4" type="ORF">Aam_007_029</name>
</gene>
<protein>
    <submittedName>
        <fullName evidence="4">Ribosomal 23S RNA pseudouridine synthase</fullName>
    </submittedName>
</protein>
<dbReference type="InterPro" id="IPR006224">
    <property type="entry name" value="PsdUridine_synth_RluA-like_CS"/>
</dbReference>
<dbReference type="RefSeq" id="WP_241869279.1">
    <property type="nucleotide sequence ID" value="NZ_BANC01000007.1"/>
</dbReference>
<dbReference type="AlphaFoldDB" id="A0A0D6PAR3"/>
<evidence type="ECO:0000313" key="5">
    <source>
        <dbReference type="Proteomes" id="UP000032668"/>
    </source>
</evidence>
<dbReference type="GO" id="GO:0000455">
    <property type="term" value="P:enzyme-directed rRNA pseudouridine synthesis"/>
    <property type="evidence" value="ECO:0007669"/>
    <property type="project" value="TreeGrafter"/>
</dbReference>
<dbReference type="Proteomes" id="UP000032668">
    <property type="component" value="Unassembled WGS sequence"/>
</dbReference>
<reference evidence="4 5" key="1">
    <citation type="submission" date="2012-11" db="EMBL/GenBank/DDBJ databases">
        <title>Whole genome sequence of Acidocella aminolytica 101 = DSM 11237.</title>
        <authorList>
            <person name="Azuma Y."/>
            <person name="Higashiura N."/>
            <person name="Hirakawa H."/>
            <person name="Matsushita K."/>
        </authorList>
    </citation>
    <scope>NUCLEOTIDE SEQUENCE [LARGE SCALE GENOMIC DNA]</scope>
    <source>
        <strain evidence="5">101 / DSM 11237</strain>
    </source>
</reference>
<accession>A0A0D6PAR3</accession>
<dbReference type="InterPro" id="IPR006145">
    <property type="entry name" value="PsdUridine_synth_RsuA/RluA"/>
</dbReference>
<dbReference type="GO" id="GO:0009982">
    <property type="term" value="F:pseudouridine synthase activity"/>
    <property type="evidence" value="ECO:0007669"/>
    <property type="project" value="InterPro"/>
</dbReference>
<comment type="similarity">
    <text evidence="1">Belongs to the pseudouridine synthase RluA family.</text>
</comment>
<proteinExistence type="inferred from homology"/>
<keyword evidence="2" id="KW-0413">Isomerase</keyword>
<evidence type="ECO:0000259" key="3">
    <source>
        <dbReference type="Pfam" id="PF00849"/>
    </source>
</evidence>
<organism evidence="4 5">
    <name type="scientific">Acidocella aminolytica 101 = DSM 11237</name>
    <dbReference type="NCBI Taxonomy" id="1120923"/>
    <lineage>
        <taxon>Bacteria</taxon>
        <taxon>Pseudomonadati</taxon>
        <taxon>Pseudomonadota</taxon>
        <taxon>Alphaproteobacteria</taxon>
        <taxon>Acetobacterales</taxon>
        <taxon>Acidocellaceae</taxon>
        <taxon>Acidocella</taxon>
    </lineage>
</organism>
<dbReference type="PROSITE" id="PS01129">
    <property type="entry name" value="PSI_RLU"/>
    <property type="match status" value="1"/>
</dbReference>
<dbReference type="GO" id="GO:0140098">
    <property type="term" value="F:catalytic activity, acting on RNA"/>
    <property type="evidence" value="ECO:0007669"/>
    <property type="project" value="UniProtKB-ARBA"/>
</dbReference>
<keyword evidence="5" id="KW-1185">Reference proteome</keyword>
<dbReference type="Pfam" id="PF00849">
    <property type="entry name" value="PseudoU_synth_2"/>
    <property type="match status" value="1"/>
</dbReference>
<evidence type="ECO:0000313" key="4">
    <source>
        <dbReference type="EMBL" id="GAN78742.1"/>
    </source>
</evidence>
<comment type="caution">
    <text evidence="4">The sequence shown here is derived from an EMBL/GenBank/DDBJ whole genome shotgun (WGS) entry which is preliminary data.</text>
</comment>
<dbReference type="EMBL" id="BANC01000007">
    <property type="protein sequence ID" value="GAN78742.1"/>
    <property type="molecule type" value="Genomic_DNA"/>
</dbReference>
<sequence length="215" mass="22804">MAEPPGILFQDNRALVVNKPAGLPAYPGRAGGTSVEDFFPSWRRGKTGPWLAHRLDQDTAGCLLIARRKTFLLEAQALMAAGGAEKLYWAILRGIPSAEAGEINAPLAKLTEGRRWRMAVSAQGAPARTFWRVLGAHAGNALVEFKLLTGRTHQIRAHAAHLGHPVLADPVYGGGPGPMCLLARHLALPLAPPVAATAPPPPHMSAFVETCLGTV</sequence>
<evidence type="ECO:0000256" key="1">
    <source>
        <dbReference type="ARBA" id="ARBA00010876"/>
    </source>
</evidence>
<name>A0A0D6PAR3_9PROT</name>
<feature type="domain" description="Pseudouridine synthase RsuA/RluA-like" evidence="3">
    <location>
        <begin position="15"/>
        <end position="161"/>
    </location>
</feature>